<comment type="caution">
    <text evidence="10">The sequence shown here is derived from an EMBL/GenBank/DDBJ whole genome shotgun (WGS) entry which is preliminary data.</text>
</comment>
<dbReference type="InterPro" id="IPR020846">
    <property type="entry name" value="MFS_dom"/>
</dbReference>
<feature type="region of interest" description="Disordered" evidence="7">
    <location>
        <begin position="1"/>
        <end position="22"/>
    </location>
</feature>
<sequence>MPFLAGQPLRPIPRTHEDDTPFSTKESAELMRYFIDNCACFFDFSDADRHFAYEVPLRARQNATLANAMLALAARHRSRTGEFEHFAADRYYNACLQTMIPRLGDKSAIQDDELLAAIVILRLLEEMDVPIVGSDPQKHLFGTQALINASQARPQLSATALRKACYWAAFRQEIFMSITTQRPFNLILPEMQSPSSPADDWSWTVQATYQCGKVQAFVFGEESTTLSRYLQLMEDIETWQRDRPASFDPVYQGVNRLEHAFPDIRIQMDCHVMGWQYITMAHLLLSAHRPLPRVGPSHRRTMMDMEEVVKRDVRTLCGIAQSNPQTPPASLVACMAVALCNRRSLRFPAGAGASERSPGPNRASHRVANFYSTGTARTDLEWGMNDPAPTRISGKRLWSQVADDRWIHLMKPANSWVTGAVVSLYDVGCFMGAMSIGYLADQCGRERTLSIASVVFVIGAVIQAASYDVPTITVGRVILGYGVGACAAGVPLYVSEIAPAGLRGRIIGIEQMILCFGELIAFWLDYGFAYLDTPDWWRIPLAIQIIPAVVLAVGCWVWVPPSPRWLVQQDRHTCAREVLARLHGDEAAEIEMQEIAERVAFEKRVAVTRWKDMFTWPILRVTLIGTGVQFFQQITGTNSILYYTPSLYERGGISSAHTRNLATGGVGIVLFVFAWIPIFVFDRLGRKTWLQIGVIGMMGAMIGITVLQWHAEKYPGASGNYAIVVFPYLFYVFFNISWGVGSWTYASEIWPVALRAKGNALSTMSLWTGCYIVAQASPPIGDAIGWGLYIIYSGICVLAFLFVRYAMVETRGRTLEEMSQLFGLEDKFAARRGIDLATASESKTGDIVHEQVEEVGK</sequence>
<dbReference type="AlphaFoldDB" id="A0A178D0M9"/>
<dbReference type="InterPro" id="IPR021858">
    <property type="entry name" value="Fun_TF"/>
</dbReference>
<keyword evidence="4 8" id="KW-0812">Transmembrane</keyword>
<reference evidence="10 11" key="1">
    <citation type="submission" date="2016-03" db="EMBL/GenBank/DDBJ databases">
        <title>The draft genome sequence of Fonsecaea nubica causative agent of cutaneous subcutaneous infection in human host.</title>
        <authorList>
            <person name="Costa F."/>
            <person name="Sybren D.H."/>
            <person name="Raittz R.T."/>
            <person name="Weiss V.A."/>
            <person name="Leao A.C."/>
            <person name="Gomes R."/>
            <person name="De Souza E.M."/>
            <person name="Pedrosa F.O."/>
            <person name="Steffens M.B."/>
            <person name="Bombassaro A."/>
            <person name="Tadra-Sfeir M.Z."/>
            <person name="Moreno L.F."/>
            <person name="Najafzadeh M.J."/>
            <person name="Felipe M.S."/>
            <person name="Teixeira M."/>
            <person name="Sun J."/>
            <person name="Xi L."/>
            <person name="Castro M.A."/>
            <person name="Vicente V.A."/>
        </authorList>
    </citation>
    <scope>NUCLEOTIDE SEQUENCE [LARGE SCALE GENOMIC DNA]</scope>
    <source>
        <strain evidence="10 11">CBS 269.64</strain>
    </source>
</reference>
<dbReference type="NCBIfam" id="TIGR00879">
    <property type="entry name" value="SP"/>
    <property type="match status" value="1"/>
</dbReference>
<gene>
    <name evidence="10" type="ORF">AYO20_05689</name>
</gene>
<organism evidence="10 11">
    <name type="scientific">Fonsecaea nubica</name>
    <dbReference type="NCBI Taxonomy" id="856822"/>
    <lineage>
        <taxon>Eukaryota</taxon>
        <taxon>Fungi</taxon>
        <taxon>Dikarya</taxon>
        <taxon>Ascomycota</taxon>
        <taxon>Pezizomycotina</taxon>
        <taxon>Eurotiomycetes</taxon>
        <taxon>Chaetothyriomycetidae</taxon>
        <taxon>Chaetothyriales</taxon>
        <taxon>Herpotrichiellaceae</taxon>
        <taxon>Fonsecaea</taxon>
    </lineage>
</organism>
<dbReference type="InterPro" id="IPR036259">
    <property type="entry name" value="MFS_trans_sf"/>
</dbReference>
<evidence type="ECO:0000256" key="8">
    <source>
        <dbReference type="SAM" id="Phobius"/>
    </source>
</evidence>
<feature type="transmembrane region" description="Helical" evidence="8">
    <location>
        <begin position="688"/>
        <end position="709"/>
    </location>
</feature>
<dbReference type="GO" id="GO:0016020">
    <property type="term" value="C:membrane"/>
    <property type="evidence" value="ECO:0007669"/>
    <property type="project" value="UniProtKB-SubCell"/>
</dbReference>
<dbReference type="GeneID" id="34589105"/>
<evidence type="ECO:0000256" key="5">
    <source>
        <dbReference type="ARBA" id="ARBA00022989"/>
    </source>
</evidence>
<proteinExistence type="inferred from homology"/>
<evidence type="ECO:0000256" key="6">
    <source>
        <dbReference type="ARBA" id="ARBA00023136"/>
    </source>
</evidence>
<evidence type="ECO:0000256" key="2">
    <source>
        <dbReference type="ARBA" id="ARBA00010992"/>
    </source>
</evidence>
<keyword evidence="6 8" id="KW-0472">Membrane</keyword>
<dbReference type="EMBL" id="LVCJ01000034">
    <property type="protein sequence ID" value="OAL34974.1"/>
    <property type="molecule type" value="Genomic_DNA"/>
</dbReference>
<feature type="transmembrane region" description="Helical" evidence="8">
    <location>
        <begin position="416"/>
        <end position="440"/>
    </location>
</feature>
<dbReference type="PANTHER" id="PTHR48022:SF2">
    <property type="entry name" value="PLASTIDIC GLUCOSE TRANSPORTER 4"/>
    <property type="match status" value="1"/>
</dbReference>
<dbReference type="OrthoDB" id="6612291at2759"/>
<keyword evidence="11" id="KW-1185">Reference proteome</keyword>
<dbReference type="Pfam" id="PF11951">
    <property type="entry name" value="Fungal_trans_2"/>
    <property type="match status" value="1"/>
</dbReference>
<comment type="similarity">
    <text evidence="2">Belongs to the major facilitator superfamily. Sugar transporter (TC 2.A.1.1) family.</text>
</comment>
<keyword evidence="3" id="KW-0813">Transport</keyword>
<dbReference type="InterPro" id="IPR003663">
    <property type="entry name" value="Sugar/inositol_transpt"/>
</dbReference>
<feature type="transmembrane region" description="Helical" evidence="8">
    <location>
        <begin position="661"/>
        <end position="681"/>
    </location>
</feature>
<dbReference type="FunFam" id="1.20.1250.20:FF:000134">
    <property type="entry name" value="MFS sugar transporter protein"/>
    <property type="match status" value="1"/>
</dbReference>
<dbReference type="Gene3D" id="1.20.1250.20">
    <property type="entry name" value="MFS general substrate transporter like domains"/>
    <property type="match status" value="1"/>
</dbReference>
<dbReference type="RefSeq" id="XP_022499986.1">
    <property type="nucleotide sequence ID" value="XM_022643982.1"/>
</dbReference>
<dbReference type="GO" id="GO:0005351">
    <property type="term" value="F:carbohydrate:proton symporter activity"/>
    <property type="evidence" value="ECO:0007669"/>
    <property type="project" value="TreeGrafter"/>
</dbReference>
<dbReference type="InterPro" id="IPR050360">
    <property type="entry name" value="MFS_Sugar_Transporters"/>
</dbReference>
<dbReference type="PRINTS" id="PR00171">
    <property type="entry name" value="SUGRTRNSPORT"/>
</dbReference>
<evidence type="ECO:0000313" key="11">
    <source>
        <dbReference type="Proteomes" id="UP000185904"/>
    </source>
</evidence>
<dbReference type="PANTHER" id="PTHR48022">
    <property type="entry name" value="PLASTIDIC GLUCOSE TRANSPORTER 4"/>
    <property type="match status" value="1"/>
</dbReference>
<evidence type="ECO:0000256" key="3">
    <source>
        <dbReference type="ARBA" id="ARBA00022448"/>
    </source>
</evidence>
<feature type="transmembrane region" description="Helical" evidence="8">
    <location>
        <begin position="536"/>
        <end position="559"/>
    </location>
</feature>
<comment type="subcellular location">
    <subcellularLocation>
        <location evidence="1">Membrane</location>
        <topology evidence="1">Multi-pass membrane protein</topology>
    </subcellularLocation>
</comment>
<evidence type="ECO:0000256" key="1">
    <source>
        <dbReference type="ARBA" id="ARBA00004141"/>
    </source>
</evidence>
<dbReference type="Pfam" id="PF00083">
    <property type="entry name" value="Sugar_tr"/>
    <property type="match status" value="1"/>
</dbReference>
<dbReference type="InterPro" id="IPR005828">
    <property type="entry name" value="MFS_sugar_transport-like"/>
</dbReference>
<feature type="transmembrane region" description="Helical" evidence="8">
    <location>
        <begin position="449"/>
        <end position="467"/>
    </location>
</feature>
<evidence type="ECO:0000259" key="9">
    <source>
        <dbReference type="PROSITE" id="PS50850"/>
    </source>
</evidence>
<keyword evidence="5 8" id="KW-1133">Transmembrane helix</keyword>
<evidence type="ECO:0000313" key="10">
    <source>
        <dbReference type="EMBL" id="OAL34974.1"/>
    </source>
</evidence>
<protein>
    <recommendedName>
        <fullName evidence="9">Major facilitator superfamily (MFS) profile domain-containing protein</fullName>
    </recommendedName>
</protein>
<feature type="transmembrane region" description="Helical" evidence="8">
    <location>
        <begin position="721"/>
        <end position="746"/>
    </location>
</feature>
<feature type="transmembrane region" description="Helical" evidence="8">
    <location>
        <begin position="783"/>
        <end position="803"/>
    </location>
</feature>
<feature type="transmembrane region" description="Helical" evidence="8">
    <location>
        <begin position="473"/>
        <end position="494"/>
    </location>
</feature>
<evidence type="ECO:0000256" key="7">
    <source>
        <dbReference type="SAM" id="MobiDB-lite"/>
    </source>
</evidence>
<name>A0A178D0M9_9EURO</name>
<evidence type="ECO:0000256" key="4">
    <source>
        <dbReference type="ARBA" id="ARBA00022692"/>
    </source>
</evidence>
<dbReference type="Proteomes" id="UP000185904">
    <property type="component" value="Unassembled WGS sequence"/>
</dbReference>
<dbReference type="SUPFAM" id="SSF103473">
    <property type="entry name" value="MFS general substrate transporter"/>
    <property type="match status" value="1"/>
</dbReference>
<dbReference type="PROSITE" id="PS50850">
    <property type="entry name" value="MFS"/>
    <property type="match status" value="1"/>
</dbReference>
<accession>A0A178D0M9</accession>
<feature type="transmembrane region" description="Helical" evidence="8">
    <location>
        <begin position="506"/>
        <end position="524"/>
    </location>
</feature>
<feature type="domain" description="Major facilitator superfamily (MFS) profile" evidence="9">
    <location>
        <begin position="367"/>
        <end position="811"/>
    </location>
</feature>